<dbReference type="GO" id="GO:0005737">
    <property type="term" value="C:cytoplasm"/>
    <property type="evidence" value="ECO:0007669"/>
    <property type="project" value="UniProtKB-SubCell"/>
</dbReference>
<dbReference type="PROSITE" id="PS51918">
    <property type="entry name" value="RADICAL_SAM"/>
    <property type="match status" value="1"/>
</dbReference>
<dbReference type="SFLD" id="SFLDS00029">
    <property type="entry name" value="Radical_SAM"/>
    <property type="match status" value="1"/>
</dbReference>
<dbReference type="InterPro" id="IPR007197">
    <property type="entry name" value="rSAM"/>
</dbReference>
<feature type="binding site" evidence="16">
    <location>
        <begin position="112"/>
        <end position="113"/>
    </location>
    <ligand>
        <name>S-adenosyl-L-methionine</name>
        <dbReference type="ChEBI" id="CHEBI:59789"/>
        <label>2</label>
    </ligand>
</feature>
<reference evidence="19 20" key="1">
    <citation type="submission" date="2015-04" db="EMBL/GenBank/DDBJ databases">
        <authorList>
            <person name="Syromyatnikov M.Y."/>
            <person name="Popov V.N."/>
        </authorList>
    </citation>
    <scope>NUCLEOTIDE SEQUENCE [LARGE SCALE GENOMIC DNA]</scope>
    <source>
        <strain evidence="19 20">CECT 5292</strain>
    </source>
</reference>
<dbReference type="UniPathway" id="UPA00251">
    <property type="reaction ID" value="UER00323"/>
</dbReference>
<keyword evidence="7 15" id="KW-0949">S-adenosyl-L-methionine</keyword>
<feature type="binding site" evidence="16">
    <location>
        <position position="144"/>
    </location>
    <ligand>
        <name>S-adenosyl-L-methionine</name>
        <dbReference type="ChEBI" id="CHEBI:59789"/>
        <label>1</label>
    </ligand>
</feature>
<dbReference type="InterPro" id="IPR006638">
    <property type="entry name" value="Elp3/MiaA/NifB-like_rSAM"/>
</dbReference>
<evidence type="ECO:0000256" key="14">
    <source>
        <dbReference type="ARBA" id="ARBA00048321"/>
    </source>
</evidence>
<dbReference type="GO" id="GO:0004109">
    <property type="term" value="F:coproporphyrinogen oxidase activity"/>
    <property type="evidence" value="ECO:0007669"/>
    <property type="project" value="InterPro"/>
</dbReference>
<evidence type="ECO:0000256" key="12">
    <source>
        <dbReference type="ARBA" id="ARBA00023244"/>
    </source>
</evidence>
<evidence type="ECO:0000256" key="5">
    <source>
        <dbReference type="ARBA" id="ARBA00022485"/>
    </source>
</evidence>
<dbReference type="SFLD" id="SFLDG01082">
    <property type="entry name" value="B12-binding_domain_containing"/>
    <property type="match status" value="1"/>
</dbReference>
<feature type="binding site" evidence="17">
    <location>
        <position position="60"/>
    </location>
    <ligand>
        <name>[4Fe-4S] cluster</name>
        <dbReference type="ChEBI" id="CHEBI:49883"/>
        <note>4Fe-4S-S-AdoMet</note>
    </ligand>
</feature>
<feature type="binding site" evidence="16">
    <location>
        <position position="328"/>
    </location>
    <ligand>
        <name>S-adenosyl-L-methionine</name>
        <dbReference type="ChEBI" id="CHEBI:59789"/>
        <label>1</label>
    </ligand>
</feature>
<proteinExistence type="inferred from homology"/>
<keyword evidence="5 15" id="KW-0004">4Fe-4S</keyword>
<keyword evidence="11 15" id="KW-0411">Iron-sulfur</keyword>
<feature type="domain" description="Radical SAM core" evidence="18">
    <location>
        <begin position="45"/>
        <end position="278"/>
    </location>
</feature>
<comment type="cofactor">
    <cofactor evidence="15 17">
        <name>[4Fe-4S] cluster</name>
        <dbReference type="ChEBI" id="CHEBI:49883"/>
    </cofactor>
    <text evidence="15 17">Binds 1 [4Fe-4S] cluster. The cluster is coordinated with 3 cysteines and an exchangeable S-adenosyl-L-methionine.</text>
</comment>
<dbReference type="SUPFAM" id="SSF102114">
    <property type="entry name" value="Radical SAM enzymes"/>
    <property type="match status" value="1"/>
</dbReference>
<feature type="binding site" evidence="16">
    <location>
        <begin position="66"/>
        <end position="68"/>
    </location>
    <ligand>
        <name>S-adenosyl-L-methionine</name>
        <dbReference type="ChEBI" id="CHEBI:59789"/>
        <label>2</label>
    </ligand>
</feature>
<comment type="similarity">
    <text evidence="3 15">Belongs to the anaerobic coproporphyrinogen-III oxidase family.</text>
</comment>
<dbReference type="EC" id="1.3.98.3" evidence="15"/>
<keyword evidence="6 15" id="KW-0963">Cytoplasm</keyword>
<dbReference type="STRING" id="282199.GCA_001049735_01012"/>
<dbReference type="EMBL" id="CVQV01000005">
    <property type="protein sequence ID" value="CRK74972.1"/>
    <property type="molecule type" value="Genomic_DNA"/>
</dbReference>
<evidence type="ECO:0000256" key="11">
    <source>
        <dbReference type="ARBA" id="ARBA00023014"/>
    </source>
</evidence>
<dbReference type="InterPro" id="IPR004558">
    <property type="entry name" value="Coprogen_oxidase_HemN"/>
</dbReference>
<sequence>MEKIALLNKYGLFDAKVPRYTSYPPANHFENGVGPRHQDSWLRAVPDGAEISVYVHIPFCKRLCWFCACRTQGTRTLRPVDAYVEVLKAEITKVRSKLPKGVKMARLHLGGGTPTILSANTMRDFLGSIFGAFERTATHEFSVEIDPTEASTELLDTLVEFGLNRASIGVQDFAEHVQDAIGRPQNFEQTARVVTHLRAAGVPSINMDLLYGLPTQTHQSFHATINQVLKMRPDRLAIYGYAHVPWMSKRQVMINEADLPKPITRFELAEIAQRRFVDAGYGMIGIDHFALATDSLFDADARGQLRRNFQGYTDDTADTLIGFGASAISKFREGFIQNAPSTSAYQERIADTGFAGHKGYVMSDHDLLVAQMVEDLMCRFAIDDKKLMAAFPDQETVIRQTVVSLMNEFQDLLFIGKEGLMLRHQAYALVRIIAKRIDDFTSVGESHSAAV</sequence>
<dbReference type="Pfam" id="PF04055">
    <property type="entry name" value="Radical_SAM"/>
    <property type="match status" value="1"/>
</dbReference>
<comment type="subunit">
    <text evidence="4">Monomer.</text>
</comment>
<dbReference type="PANTHER" id="PTHR13932">
    <property type="entry name" value="COPROPORPHYRINIGEN III OXIDASE"/>
    <property type="match status" value="1"/>
</dbReference>
<dbReference type="Proteomes" id="UP000048949">
    <property type="component" value="Unassembled WGS sequence"/>
</dbReference>
<evidence type="ECO:0000256" key="6">
    <source>
        <dbReference type="ARBA" id="ARBA00022490"/>
    </source>
</evidence>
<keyword evidence="10 15" id="KW-0408">Iron</keyword>
<dbReference type="NCBIfam" id="TIGR00538">
    <property type="entry name" value="hemN"/>
    <property type="match status" value="1"/>
</dbReference>
<feature type="binding site" evidence="16">
    <location>
        <position position="111"/>
    </location>
    <ligand>
        <name>S-adenosyl-L-methionine</name>
        <dbReference type="ChEBI" id="CHEBI:59789"/>
        <label>1</label>
    </ligand>
</feature>
<evidence type="ECO:0000256" key="1">
    <source>
        <dbReference type="ARBA" id="ARBA00004496"/>
    </source>
</evidence>
<keyword evidence="20" id="KW-1185">Reference proteome</keyword>
<evidence type="ECO:0000256" key="9">
    <source>
        <dbReference type="ARBA" id="ARBA00023002"/>
    </source>
</evidence>
<comment type="pathway">
    <text evidence="2 15">Porphyrin-containing compound metabolism; protoporphyrin-IX biosynthesis; protoporphyrinogen-IX from coproporphyrinogen-III (AdoMet route): step 1/1.</text>
</comment>
<feature type="binding site" evidence="16">
    <location>
        <position position="54"/>
    </location>
    <ligand>
        <name>S-adenosyl-L-methionine</name>
        <dbReference type="ChEBI" id="CHEBI:59789"/>
        <label>1</label>
    </ligand>
</feature>
<comment type="catalytic activity">
    <reaction evidence="14 15">
        <text>coproporphyrinogen III + 2 S-adenosyl-L-methionine = protoporphyrinogen IX + 2 5'-deoxyadenosine + 2 L-methionine + 2 CO2</text>
        <dbReference type="Rhea" id="RHEA:15425"/>
        <dbReference type="ChEBI" id="CHEBI:16526"/>
        <dbReference type="ChEBI" id="CHEBI:17319"/>
        <dbReference type="ChEBI" id="CHEBI:57307"/>
        <dbReference type="ChEBI" id="CHEBI:57309"/>
        <dbReference type="ChEBI" id="CHEBI:57844"/>
        <dbReference type="ChEBI" id="CHEBI:59789"/>
        <dbReference type="EC" id="1.3.98.3"/>
    </reaction>
</comment>
<dbReference type="AlphaFoldDB" id="A0A0U1NJR0"/>
<feature type="binding site" evidence="16">
    <location>
        <position position="242"/>
    </location>
    <ligand>
        <name>S-adenosyl-L-methionine</name>
        <dbReference type="ChEBI" id="CHEBI:59789"/>
        <label>2</label>
    </ligand>
</feature>
<feature type="binding site" evidence="16">
    <location>
        <position position="183"/>
    </location>
    <ligand>
        <name>S-adenosyl-L-methionine</name>
        <dbReference type="ChEBI" id="CHEBI:59789"/>
        <label>2</label>
    </ligand>
</feature>
<dbReference type="GO" id="GO:0006782">
    <property type="term" value="P:protoporphyrinogen IX biosynthetic process"/>
    <property type="evidence" value="ECO:0007669"/>
    <property type="project" value="UniProtKB-UniPathway"/>
</dbReference>
<dbReference type="GO" id="GO:0051989">
    <property type="term" value="F:coproporphyrinogen dehydrogenase activity"/>
    <property type="evidence" value="ECO:0007669"/>
    <property type="project" value="UniProtKB-EC"/>
</dbReference>
<organism evidence="19 20">
    <name type="scientific">Nereida ignava</name>
    <dbReference type="NCBI Taxonomy" id="282199"/>
    <lineage>
        <taxon>Bacteria</taxon>
        <taxon>Pseudomonadati</taxon>
        <taxon>Pseudomonadota</taxon>
        <taxon>Alphaproteobacteria</taxon>
        <taxon>Rhodobacterales</taxon>
        <taxon>Roseobacteraceae</taxon>
        <taxon>Nereida</taxon>
    </lineage>
</organism>
<dbReference type="InterPro" id="IPR023404">
    <property type="entry name" value="rSAM_horseshoe"/>
</dbReference>
<dbReference type="PANTHER" id="PTHR13932:SF6">
    <property type="entry name" value="OXYGEN-INDEPENDENT COPROPORPHYRINOGEN III OXIDASE"/>
    <property type="match status" value="1"/>
</dbReference>
<dbReference type="SMART" id="SM00729">
    <property type="entry name" value="Elp3"/>
    <property type="match status" value="1"/>
</dbReference>
<evidence type="ECO:0000256" key="8">
    <source>
        <dbReference type="ARBA" id="ARBA00022723"/>
    </source>
</evidence>
<dbReference type="InterPro" id="IPR058240">
    <property type="entry name" value="rSAM_sf"/>
</dbReference>
<evidence type="ECO:0000256" key="16">
    <source>
        <dbReference type="PIRSR" id="PIRSR000167-1"/>
    </source>
</evidence>
<dbReference type="InterPro" id="IPR034505">
    <property type="entry name" value="Coproporphyrinogen-III_oxidase"/>
</dbReference>
<comment type="function">
    <text evidence="13">Involved in the heme biosynthesis. Catalyzes the anaerobic oxidative decarboxylation of propionate groups of rings A and B of coproporphyrinogen III to yield the vinyl groups in protoporphyrinogen IX.</text>
</comment>
<accession>A0A0U1NJR0</accession>
<evidence type="ECO:0000256" key="2">
    <source>
        <dbReference type="ARBA" id="ARBA00004785"/>
    </source>
</evidence>
<dbReference type="Gene3D" id="3.80.30.20">
    <property type="entry name" value="tm_1862 like domain"/>
    <property type="match status" value="1"/>
</dbReference>
<comment type="subcellular location">
    <subcellularLocation>
        <location evidence="1 15">Cytoplasm</location>
    </subcellularLocation>
</comment>
<dbReference type="SFLD" id="SFLDG01065">
    <property type="entry name" value="anaerobic_coproporphyrinogen-I"/>
    <property type="match status" value="1"/>
</dbReference>
<evidence type="ECO:0000313" key="19">
    <source>
        <dbReference type="EMBL" id="CRK74972.1"/>
    </source>
</evidence>
<keyword evidence="9 15" id="KW-0560">Oxidoreductase</keyword>
<dbReference type="RefSeq" id="WP_048598403.1">
    <property type="nucleotide sequence ID" value="NZ_CVPC01000005.1"/>
</dbReference>
<dbReference type="GO" id="GO:0046872">
    <property type="term" value="F:metal ion binding"/>
    <property type="evidence" value="ECO:0007669"/>
    <property type="project" value="UniProtKB-KW"/>
</dbReference>
<dbReference type="GO" id="GO:0051539">
    <property type="term" value="F:4 iron, 4 sulfur cluster binding"/>
    <property type="evidence" value="ECO:0007669"/>
    <property type="project" value="UniProtKB-KW"/>
</dbReference>
<keyword evidence="8 15" id="KW-0479">Metal-binding</keyword>
<evidence type="ECO:0000256" key="13">
    <source>
        <dbReference type="ARBA" id="ARBA00024295"/>
    </source>
</evidence>
<feature type="binding site" evidence="16">
    <location>
        <position position="208"/>
    </location>
    <ligand>
        <name>S-adenosyl-L-methionine</name>
        <dbReference type="ChEBI" id="CHEBI:59789"/>
        <label>2</label>
    </ligand>
</feature>
<name>A0A0U1NJR0_9RHOB</name>
<dbReference type="OrthoDB" id="9808022at2"/>
<evidence type="ECO:0000256" key="3">
    <source>
        <dbReference type="ARBA" id="ARBA00005493"/>
    </source>
</evidence>
<evidence type="ECO:0000256" key="4">
    <source>
        <dbReference type="ARBA" id="ARBA00011245"/>
    </source>
</evidence>
<gene>
    <name evidence="19" type="primary">hemN_1</name>
    <name evidence="19" type="ORF">NIG5292_01013</name>
</gene>
<keyword evidence="12 15" id="KW-0627">Porphyrin biosynthesis</keyword>
<evidence type="ECO:0000313" key="20">
    <source>
        <dbReference type="Proteomes" id="UP000048949"/>
    </source>
</evidence>
<feature type="binding site" evidence="17">
    <location>
        <position position="67"/>
    </location>
    <ligand>
        <name>[4Fe-4S] cluster</name>
        <dbReference type="ChEBI" id="CHEBI:49883"/>
        <note>4Fe-4S-S-AdoMet</note>
    </ligand>
</feature>
<feature type="binding site" evidence="17">
    <location>
        <position position="64"/>
    </location>
    <ligand>
        <name>[4Fe-4S] cluster</name>
        <dbReference type="ChEBI" id="CHEBI:49883"/>
        <note>4Fe-4S-S-AdoMet</note>
    </ligand>
</feature>
<feature type="binding site" evidence="16">
    <location>
        <position position="171"/>
    </location>
    <ligand>
        <name>S-adenosyl-L-methionine</name>
        <dbReference type="ChEBI" id="CHEBI:59789"/>
        <label>2</label>
    </ligand>
</feature>
<evidence type="ECO:0000256" key="15">
    <source>
        <dbReference type="PIRNR" id="PIRNR000167"/>
    </source>
</evidence>
<dbReference type="PIRSF" id="PIRSF000167">
    <property type="entry name" value="HemN"/>
    <property type="match status" value="1"/>
</dbReference>
<evidence type="ECO:0000256" key="17">
    <source>
        <dbReference type="PIRSR" id="PIRSR000167-2"/>
    </source>
</evidence>
<evidence type="ECO:0000259" key="18">
    <source>
        <dbReference type="PROSITE" id="PS51918"/>
    </source>
</evidence>
<protein>
    <recommendedName>
        <fullName evidence="15">Coproporphyrinogen-III oxidase</fullName>
        <ecNumber evidence="15">1.3.98.3</ecNumber>
    </recommendedName>
</protein>
<evidence type="ECO:0000256" key="10">
    <source>
        <dbReference type="ARBA" id="ARBA00023004"/>
    </source>
</evidence>
<evidence type="ECO:0000256" key="7">
    <source>
        <dbReference type="ARBA" id="ARBA00022691"/>
    </source>
</evidence>